<evidence type="ECO:0000313" key="2">
    <source>
        <dbReference type="Proteomes" id="UP000629603"/>
    </source>
</evidence>
<keyword evidence="2" id="KW-1185">Reference proteome</keyword>
<reference evidence="1 2" key="1">
    <citation type="submission" date="2020-01" db="EMBL/GenBank/DDBJ databases">
        <title>Patterns of diversity and host range of bacteriophage communities associated with bean-nodulatin bacteria.</title>
        <authorList>
            <person name="Vann Cauwenberghe J."/>
            <person name="Santamaria R.I."/>
            <person name="Bustos P."/>
            <person name="Juarez S."/>
            <person name="Gonzalez V."/>
        </authorList>
    </citation>
    <scope>NUCLEOTIDE SEQUENCE [LARGE SCALE GENOMIC DNA]</scope>
</reference>
<gene>
    <name evidence="1" type="ORF">EVB93_135</name>
</gene>
<dbReference type="Proteomes" id="UP000629603">
    <property type="component" value="Segment"/>
</dbReference>
<accession>A0A7S5R595</accession>
<dbReference type="EMBL" id="MN988521">
    <property type="protein sequence ID" value="QIG71242.1"/>
    <property type="molecule type" value="Genomic_DNA"/>
</dbReference>
<protein>
    <submittedName>
        <fullName evidence="1">Uncharacterized protein</fullName>
    </submittedName>
</protein>
<evidence type="ECO:0000313" key="1">
    <source>
        <dbReference type="EMBL" id="QIG71242.1"/>
    </source>
</evidence>
<organism evidence="1 2">
    <name type="scientific">Rhizobium phage RHph_TM30</name>
    <dbReference type="NCBI Taxonomy" id="2509764"/>
    <lineage>
        <taxon>Viruses</taxon>
        <taxon>Duplodnaviria</taxon>
        <taxon>Heunggongvirae</taxon>
        <taxon>Uroviricota</taxon>
        <taxon>Caudoviricetes</taxon>
        <taxon>Kleczkowskaviridae</taxon>
        <taxon>Cuauhnahuacvirus</taxon>
        <taxon>Cuauhnahuacvirus TM30</taxon>
    </lineage>
</organism>
<name>A0A7S5R595_9CAUD</name>
<proteinExistence type="predicted"/>
<sequence>MTESDKPIRPTGKSISTGKSMSPVEYMKIYEETVKVVVIDHRRRFYGRSET</sequence>